<proteinExistence type="predicted"/>
<reference evidence="1" key="1">
    <citation type="submission" date="2023-07" db="EMBL/GenBank/DDBJ databases">
        <title>Black Yeasts Isolated from many extreme environments.</title>
        <authorList>
            <person name="Coleine C."/>
            <person name="Stajich J.E."/>
            <person name="Selbmann L."/>
        </authorList>
    </citation>
    <scope>NUCLEOTIDE SEQUENCE</scope>
    <source>
        <strain evidence="1">CCFEE 5714</strain>
    </source>
</reference>
<protein>
    <submittedName>
        <fullName evidence="1">Uncharacterized protein</fullName>
    </submittedName>
</protein>
<comment type="caution">
    <text evidence="1">The sequence shown here is derived from an EMBL/GenBank/DDBJ whole genome shotgun (WGS) entry which is preliminary data.</text>
</comment>
<dbReference type="Proteomes" id="UP001281147">
    <property type="component" value="Unassembled WGS sequence"/>
</dbReference>
<gene>
    <name evidence="1" type="ORF">LTR37_010591</name>
</gene>
<evidence type="ECO:0000313" key="2">
    <source>
        <dbReference type="Proteomes" id="UP001281147"/>
    </source>
</evidence>
<dbReference type="EMBL" id="JAUTXU010000088">
    <property type="protein sequence ID" value="KAK3709972.1"/>
    <property type="molecule type" value="Genomic_DNA"/>
</dbReference>
<name>A0ACC3N556_9PEZI</name>
<sequence>MPPPDLPQKKDASEASSYDPTLPSSMRDYRLTKTDFHLKKPLPHRIPSQYLQNSTSEILHHNERAQREKIQTHRTIRGVVVSAGKMDKTVKVRVPGQTWNNKIRKYFATHTQHLVHDPNNSLVPGDVVELHRLRVSTAVHHVVASIISPYGTPASARPPIPSADERLAEYKEHRFAKLHRRTLRREAAKGNPDAIRELRRMGLDPGKGVEAGKGETANLQRGVGKKRNPSKGAILGEKGQKLPEGVLPGGKHEVGKINERAQRNKGVAVKREKQAVENLLEAKEKGEQLGSEGLSAERESVVKDVTQGRGRSG</sequence>
<accession>A0ACC3N556</accession>
<evidence type="ECO:0000313" key="1">
    <source>
        <dbReference type="EMBL" id="KAK3709972.1"/>
    </source>
</evidence>
<keyword evidence="2" id="KW-1185">Reference proteome</keyword>
<organism evidence="1 2">
    <name type="scientific">Vermiconidia calcicola</name>
    <dbReference type="NCBI Taxonomy" id="1690605"/>
    <lineage>
        <taxon>Eukaryota</taxon>
        <taxon>Fungi</taxon>
        <taxon>Dikarya</taxon>
        <taxon>Ascomycota</taxon>
        <taxon>Pezizomycotina</taxon>
        <taxon>Dothideomycetes</taxon>
        <taxon>Dothideomycetidae</taxon>
        <taxon>Mycosphaerellales</taxon>
        <taxon>Extremaceae</taxon>
        <taxon>Vermiconidia</taxon>
    </lineage>
</organism>